<sequence>MILRTVILLGILLSFFSCEDNKVDDNMSPEEDENLSEVLIDEELYQNVSASKVDSAYIINDTLHLIFSNSGCSGDSWVFYVVDAGLIMESYPPQRSLKFVLENSEQCEAYITRETKIDLKPIKDETFPVVLHLDGWNKSLMYE</sequence>
<protein>
    <submittedName>
        <fullName evidence="1">Uncharacterized protein</fullName>
    </submittedName>
</protein>
<name>A0A7X8XY43_9BACT</name>
<proteinExistence type="predicted"/>
<dbReference type="RefSeq" id="WP_168884403.1">
    <property type="nucleotide sequence ID" value="NZ_JABAIL010000007.1"/>
</dbReference>
<keyword evidence="2" id="KW-1185">Reference proteome</keyword>
<dbReference type="EMBL" id="JABAIL010000007">
    <property type="protein sequence ID" value="NLR93695.1"/>
    <property type="molecule type" value="Genomic_DNA"/>
</dbReference>
<organism evidence="1 2">
    <name type="scientific">Flammeovirga agarivorans</name>
    <dbReference type="NCBI Taxonomy" id="2726742"/>
    <lineage>
        <taxon>Bacteria</taxon>
        <taxon>Pseudomonadati</taxon>
        <taxon>Bacteroidota</taxon>
        <taxon>Cytophagia</taxon>
        <taxon>Cytophagales</taxon>
        <taxon>Flammeovirgaceae</taxon>
        <taxon>Flammeovirga</taxon>
    </lineage>
</organism>
<dbReference type="AlphaFoldDB" id="A0A7X8XY43"/>
<evidence type="ECO:0000313" key="2">
    <source>
        <dbReference type="Proteomes" id="UP000585050"/>
    </source>
</evidence>
<accession>A0A7X8XY43</accession>
<dbReference type="Proteomes" id="UP000585050">
    <property type="component" value="Unassembled WGS sequence"/>
</dbReference>
<reference evidence="1 2" key="1">
    <citation type="submission" date="2020-04" db="EMBL/GenBank/DDBJ databases">
        <title>Flammeovirga sp. SR4, a novel species isolated from seawater.</title>
        <authorList>
            <person name="Wang X."/>
        </authorList>
    </citation>
    <scope>NUCLEOTIDE SEQUENCE [LARGE SCALE GENOMIC DNA]</scope>
    <source>
        <strain evidence="1 2">SR4</strain>
    </source>
</reference>
<comment type="caution">
    <text evidence="1">The sequence shown here is derived from an EMBL/GenBank/DDBJ whole genome shotgun (WGS) entry which is preliminary data.</text>
</comment>
<dbReference type="PROSITE" id="PS51257">
    <property type="entry name" value="PROKAR_LIPOPROTEIN"/>
    <property type="match status" value="1"/>
</dbReference>
<gene>
    <name evidence="1" type="ORF">HGP29_21020</name>
</gene>
<evidence type="ECO:0000313" key="1">
    <source>
        <dbReference type="EMBL" id="NLR93695.1"/>
    </source>
</evidence>